<accession>A0ABS4GK86</accession>
<dbReference type="PANTHER" id="PTHR10146">
    <property type="entry name" value="PROLINE SYNTHETASE CO-TRANSCRIBED BACTERIAL HOMOLOG PROTEIN"/>
    <property type="match status" value="1"/>
</dbReference>
<sequence length="234" mass="26614">MQQKIRESIAEIQKRIEQASLRSNRNPSEIKIVAVTKYSTLETTKAVLDEGLIHIGESKVQDVIPKLNMLGDRGIWHFIGHLQTNKVKDVVGHFRYIHSLDRISLAKEIEKWGKKKEVKTNCFVQVNVSGEESKFGLKPKEVLEFVKETSKMEYITICGLMTMAPFESNPEDTRPIFQKLRELQEEVKSLQLPHAPAQDLSMGMSNDFEVAIEEGATFIRLGTILVGQELKPTH</sequence>
<dbReference type="HAMAP" id="MF_02087">
    <property type="entry name" value="PLP_homeostasis"/>
    <property type="match status" value="1"/>
</dbReference>
<dbReference type="InterPro" id="IPR029066">
    <property type="entry name" value="PLP-binding_barrel"/>
</dbReference>
<dbReference type="PANTHER" id="PTHR10146:SF14">
    <property type="entry name" value="PYRIDOXAL PHOSPHATE HOMEOSTASIS PROTEIN"/>
    <property type="match status" value="1"/>
</dbReference>
<feature type="modified residue" description="N6-(pyridoxal phosphate)lysine" evidence="2">
    <location>
        <position position="37"/>
    </location>
</feature>
<name>A0ABS4GK86_9BACL</name>
<dbReference type="InterPro" id="IPR001608">
    <property type="entry name" value="Ala_racemase_N"/>
</dbReference>
<dbReference type="PIRSF" id="PIRSF004848">
    <property type="entry name" value="YBL036c_PLPDEIII"/>
    <property type="match status" value="1"/>
</dbReference>
<dbReference type="Gene3D" id="3.20.20.10">
    <property type="entry name" value="Alanine racemase"/>
    <property type="match status" value="1"/>
</dbReference>
<dbReference type="CDD" id="cd00635">
    <property type="entry name" value="PLPDE_III_YBL036c_like"/>
    <property type="match status" value="1"/>
</dbReference>
<organism evidence="5 6">
    <name type="scientific">Ammoniphilus resinae</name>
    <dbReference type="NCBI Taxonomy" id="861532"/>
    <lineage>
        <taxon>Bacteria</taxon>
        <taxon>Bacillati</taxon>
        <taxon>Bacillota</taxon>
        <taxon>Bacilli</taxon>
        <taxon>Bacillales</taxon>
        <taxon>Paenibacillaceae</taxon>
        <taxon>Aneurinibacillus group</taxon>
        <taxon>Ammoniphilus</taxon>
    </lineage>
</organism>
<dbReference type="InterPro" id="IPR011078">
    <property type="entry name" value="PyrdxlP_homeostasis"/>
</dbReference>
<keyword evidence="6" id="KW-1185">Reference proteome</keyword>
<dbReference type="SUPFAM" id="SSF51419">
    <property type="entry name" value="PLP-binding barrel"/>
    <property type="match status" value="1"/>
</dbReference>
<evidence type="ECO:0000256" key="3">
    <source>
        <dbReference type="RuleBase" id="RU004514"/>
    </source>
</evidence>
<dbReference type="EMBL" id="JAGGKT010000001">
    <property type="protein sequence ID" value="MBP1930673.1"/>
    <property type="molecule type" value="Genomic_DNA"/>
</dbReference>
<dbReference type="Proteomes" id="UP001519343">
    <property type="component" value="Unassembled WGS sequence"/>
</dbReference>
<comment type="function">
    <text evidence="2">Pyridoxal 5'-phosphate (PLP)-binding protein, which is involved in PLP homeostasis.</text>
</comment>
<dbReference type="RefSeq" id="WP_209808750.1">
    <property type="nucleotide sequence ID" value="NZ_JAGGKT010000001.1"/>
</dbReference>
<dbReference type="PROSITE" id="PS01211">
    <property type="entry name" value="UPF0001"/>
    <property type="match status" value="1"/>
</dbReference>
<gene>
    <name evidence="5" type="ORF">J2Z37_000660</name>
</gene>
<evidence type="ECO:0000256" key="2">
    <source>
        <dbReference type="HAMAP-Rule" id="MF_02087"/>
    </source>
</evidence>
<evidence type="ECO:0000313" key="5">
    <source>
        <dbReference type="EMBL" id="MBP1930673.1"/>
    </source>
</evidence>
<evidence type="ECO:0000259" key="4">
    <source>
        <dbReference type="Pfam" id="PF01168"/>
    </source>
</evidence>
<feature type="domain" description="Alanine racemase N-terminal" evidence="4">
    <location>
        <begin position="29"/>
        <end position="228"/>
    </location>
</feature>
<dbReference type="Pfam" id="PF01168">
    <property type="entry name" value="Ala_racemase_N"/>
    <property type="match status" value="1"/>
</dbReference>
<reference evidence="5 6" key="1">
    <citation type="submission" date="2021-03" db="EMBL/GenBank/DDBJ databases">
        <title>Genomic Encyclopedia of Type Strains, Phase IV (KMG-IV): sequencing the most valuable type-strain genomes for metagenomic binning, comparative biology and taxonomic classification.</title>
        <authorList>
            <person name="Goeker M."/>
        </authorList>
    </citation>
    <scope>NUCLEOTIDE SEQUENCE [LARGE SCALE GENOMIC DNA]</scope>
    <source>
        <strain evidence="5 6">DSM 24738</strain>
    </source>
</reference>
<keyword evidence="1 2" id="KW-0663">Pyridoxal phosphate</keyword>
<comment type="caution">
    <text evidence="5">The sequence shown here is derived from an EMBL/GenBank/DDBJ whole genome shotgun (WGS) entry which is preliminary data.</text>
</comment>
<dbReference type="NCBIfam" id="TIGR00044">
    <property type="entry name" value="YggS family pyridoxal phosphate-dependent enzyme"/>
    <property type="match status" value="1"/>
</dbReference>
<evidence type="ECO:0000313" key="6">
    <source>
        <dbReference type="Proteomes" id="UP001519343"/>
    </source>
</evidence>
<proteinExistence type="inferred from homology"/>
<comment type="similarity">
    <text evidence="2 3">Belongs to the pyridoxal phosphate-binding protein YggS/PROSC family.</text>
</comment>
<evidence type="ECO:0000256" key="1">
    <source>
        <dbReference type="ARBA" id="ARBA00022898"/>
    </source>
</evidence>
<protein>
    <recommendedName>
        <fullName evidence="2">Pyridoxal phosphate homeostasis protein</fullName>
        <shortName evidence="2">PLP homeostasis protein</shortName>
    </recommendedName>
</protein>